<feature type="compositionally biased region" description="Acidic residues" evidence="8">
    <location>
        <begin position="218"/>
        <end position="229"/>
    </location>
</feature>
<dbReference type="PRINTS" id="PR00344">
    <property type="entry name" value="BCTRLSENSOR"/>
</dbReference>
<dbReference type="InterPro" id="IPR004358">
    <property type="entry name" value="Sig_transdc_His_kin-like_C"/>
</dbReference>
<dbReference type="SUPFAM" id="SSF47226">
    <property type="entry name" value="Histidine-containing phosphotransfer domain, HPT domain"/>
    <property type="match status" value="2"/>
</dbReference>
<evidence type="ECO:0000256" key="3">
    <source>
        <dbReference type="ARBA" id="ARBA00022553"/>
    </source>
</evidence>
<evidence type="ECO:0000256" key="8">
    <source>
        <dbReference type="SAM" id="MobiDB-lite"/>
    </source>
</evidence>
<protein>
    <recommendedName>
        <fullName evidence="2">histidine kinase</fullName>
        <ecNumber evidence="2">2.7.13.3</ecNumber>
    </recommendedName>
</protein>
<dbReference type="Proteomes" id="UP000663722">
    <property type="component" value="Chromosome"/>
</dbReference>
<evidence type="ECO:0000256" key="2">
    <source>
        <dbReference type="ARBA" id="ARBA00012438"/>
    </source>
</evidence>
<dbReference type="Pfam" id="PF02895">
    <property type="entry name" value="H-kinase_dim"/>
    <property type="match status" value="1"/>
</dbReference>
<proteinExistence type="predicted"/>
<feature type="domain" description="HPt" evidence="12">
    <location>
        <begin position="304"/>
        <end position="416"/>
    </location>
</feature>
<dbReference type="InterPro" id="IPR036890">
    <property type="entry name" value="HATPase_C_sf"/>
</dbReference>
<dbReference type="InterPro" id="IPR036641">
    <property type="entry name" value="HPT_dom_sf"/>
</dbReference>
<keyword evidence="4" id="KW-0808">Transferase</keyword>
<dbReference type="Gene3D" id="1.20.120.160">
    <property type="entry name" value="HPT domain"/>
    <property type="match status" value="2"/>
</dbReference>
<dbReference type="SUPFAM" id="SSF50341">
    <property type="entry name" value="CheW-like"/>
    <property type="match status" value="1"/>
</dbReference>
<feature type="domain" description="HPt" evidence="12">
    <location>
        <begin position="43"/>
        <end position="147"/>
    </location>
</feature>
<evidence type="ECO:0000313" key="14">
    <source>
        <dbReference type="Proteomes" id="UP000663722"/>
    </source>
</evidence>
<dbReference type="CDD" id="cd00088">
    <property type="entry name" value="HPT"/>
    <property type="match status" value="2"/>
</dbReference>
<dbReference type="SMART" id="SM00260">
    <property type="entry name" value="CheW"/>
    <property type="match status" value="1"/>
</dbReference>
<gene>
    <name evidence="13" type="ORF">dnm_028280</name>
</gene>
<dbReference type="PROSITE" id="PS50110">
    <property type="entry name" value="RESPONSE_REGULATORY"/>
    <property type="match status" value="1"/>
</dbReference>
<dbReference type="Gene3D" id="3.30.565.10">
    <property type="entry name" value="Histidine kinase-like ATPase, C-terminal domain"/>
    <property type="match status" value="1"/>
</dbReference>
<dbReference type="Pfam" id="PF02518">
    <property type="entry name" value="HATPase_c"/>
    <property type="match status" value="1"/>
</dbReference>
<dbReference type="InterPro" id="IPR002545">
    <property type="entry name" value="CheW-lke_dom"/>
</dbReference>
<dbReference type="Pfam" id="PF01627">
    <property type="entry name" value="Hpt"/>
    <property type="match status" value="2"/>
</dbReference>
<sequence>MIGYLQFKIIFVRGRLCLIVPHKTEDCRLTADNRHLKKEFFMPRSSCDEIVQGYIEEVKTYIPSLIQGLETLEERPDQSEVLEETYRLVHTIKGASAMVGIYGLSHIACQMEDALDDIIAEQLAFTDEIFRIMFRTVDYFQTYCDDFLEKGVDAQNMLRDTVLAFRRIRMLPSDGDADALRKLLEIVPEREGGGTEPEEDARTEVSEVSFSPSQADDREQEEPEDNDIWDLEKEFRSGTWEDEEARLWYGEEFEVGLGEEENLPADPYEDEEALIALLESAPEADAGIENLEEKTGSEVTWHSPDDPLPELLDSFYEEAEEHFQYMERSLNLLESQIIEPVTISPSQKEAICQLRRSVHTLKGASAVIGIPNISAFAHNAEDLLDWLYERAEQITPEIVSVLGESADLLGRIIAQPQNAHASKARLLKEQYQEIMGNSGLYSPDTDVGETDDLTVMAEKETGVARDESGEPSPVCYELFDDVSEHDIGPDMPSYQTKTLRVVTERVDDLVNLAGELIIVSSAFEQKMDSFMNAINELELSRNRLRDIAREMEVGYEVKALEHLRTPRSELRDSAFRDFDTLELDRYSELSLIIRTLNESVIDVGAINTNLANIYSEFDGHLSRNRVILSELQNKMMRVRMTPMQTIANKLRRTVHEVAGKLGKKIRLIIEGADIELDRVIWEKITDPLMHIVRNASDHGIESPEIRRNLGKPLFGTVKLSALREGNQVVIRVADDGGGLNYESLRMAARKAGLSDNVNEMSEDELANLIFQPGFSTREKISEISGRGIGMDVVKENINELKGVIRVASWKDKGTQFTIRIPLTLAVVKALLFTAGGQTFAVALNEIKEILRIDPRNITHEIEKVVKIGDEILPLYYLTRVLNMVKEDAEKSFYNDTPEGGLGISTRSDHPLVLVAESGGRRGVIVIGTLIGQREIVIKSTGSHLRYVKGVSGVTILGDGSVVPILNVEEILQTQMTEISAETMTSMENLMTEKPPEIMVVDDSVSIRQVVSRLMKDQGWKVVTAKDGIDALEKLRNSRPDMIVLDIEMPRMNGYEFLSVIRVQPAYENIPVVMLTSRTAAKHRDKAISLGVKGFVIKPYNDNEFIELVLKLTGREA</sequence>
<evidence type="ECO:0000313" key="13">
    <source>
        <dbReference type="EMBL" id="QTA86804.1"/>
    </source>
</evidence>
<feature type="domain" description="CheW-like" evidence="11">
    <location>
        <begin position="826"/>
        <end position="976"/>
    </location>
</feature>
<dbReference type="InterPro" id="IPR036061">
    <property type="entry name" value="CheW-like_dom_sf"/>
</dbReference>
<dbReference type="PANTHER" id="PTHR43395">
    <property type="entry name" value="SENSOR HISTIDINE KINASE CHEA"/>
    <property type="match status" value="1"/>
</dbReference>
<dbReference type="GO" id="GO:0006935">
    <property type="term" value="P:chemotaxis"/>
    <property type="evidence" value="ECO:0007669"/>
    <property type="project" value="UniProtKB-KW"/>
</dbReference>
<evidence type="ECO:0000259" key="12">
    <source>
        <dbReference type="PROSITE" id="PS50894"/>
    </source>
</evidence>
<dbReference type="PROSITE" id="PS50109">
    <property type="entry name" value="HIS_KIN"/>
    <property type="match status" value="1"/>
</dbReference>
<dbReference type="SMART" id="SM00448">
    <property type="entry name" value="REC"/>
    <property type="match status" value="1"/>
</dbReference>
<reference evidence="13" key="1">
    <citation type="journal article" date="2021" name="Microb. Physiol.">
        <title>Proteogenomic Insights into the Physiology of Marine, Sulfate-Reducing, Filamentous Desulfonema limicola and Desulfonema magnum.</title>
        <authorList>
            <person name="Schnaars V."/>
            <person name="Wohlbrand L."/>
            <person name="Scheve S."/>
            <person name="Hinrichs C."/>
            <person name="Reinhardt R."/>
            <person name="Rabus R."/>
        </authorList>
    </citation>
    <scope>NUCLEOTIDE SEQUENCE</scope>
    <source>
        <strain evidence="13">4be13</strain>
    </source>
</reference>
<dbReference type="PANTHER" id="PTHR43395:SF8">
    <property type="entry name" value="HISTIDINE KINASE"/>
    <property type="match status" value="1"/>
</dbReference>
<dbReference type="SMART" id="SM01231">
    <property type="entry name" value="H-kinase_dim"/>
    <property type="match status" value="1"/>
</dbReference>
<dbReference type="InterPro" id="IPR011006">
    <property type="entry name" value="CheY-like_superfamily"/>
</dbReference>
<dbReference type="KEGG" id="dmm:dnm_028280"/>
<dbReference type="SMART" id="SM00073">
    <property type="entry name" value="HPT"/>
    <property type="match status" value="2"/>
</dbReference>
<accession>A0A975GML2</accession>
<dbReference type="Gene3D" id="3.40.50.2300">
    <property type="match status" value="1"/>
</dbReference>
<keyword evidence="5 13" id="KW-0418">Kinase</keyword>
<feature type="region of interest" description="Disordered" evidence="8">
    <location>
        <begin position="188"/>
        <end position="232"/>
    </location>
</feature>
<organism evidence="13 14">
    <name type="scientific">Desulfonema magnum</name>
    <dbReference type="NCBI Taxonomy" id="45655"/>
    <lineage>
        <taxon>Bacteria</taxon>
        <taxon>Pseudomonadati</taxon>
        <taxon>Thermodesulfobacteriota</taxon>
        <taxon>Desulfobacteria</taxon>
        <taxon>Desulfobacterales</taxon>
        <taxon>Desulfococcaceae</taxon>
        <taxon>Desulfonema</taxon>
    </lineage>
</organism>
<evidence type="ECO:0000256" key="1">
    <source>
        <dbReference type="ARBA" id="ARBA00000085"/>
    </source>
</evidence>
<dbReference type="SMART" id="SM00387">
    <property type="entry name" value="HATPase_c"/>
    <property type="match status" value="1"/>
</dbReference>
<name>A0A975GML2_9BACT</name>
<evidence type="ECO:0000259" key="11">
    <source>
        <dbReference type="PROSITE" id="PS50851"/>
    </source>
</evidence>
<evidence type="ECO:0000259" key="10">
    <source>
        <dbReference type="PROSITE" id="PS50110"/>
    </source>
</evidence>
<dbReference type="InterPro" id="IPR005467">
    <property type="entry name" value="His_kinase_dom"/>
</dbReference>
<dbReference type="GO" id="GO:0005737">
    <property type="term" value="C:cytoplasm"/>
    <property type="evidence" value="ECO:0007669"/>
    <property type="project" value="InterPro"/>
</dbReference>
<comment type="catalytic activity">
    <reaction evidence="1">
        <text>ATP + protein L-histidine = ADP + protein N-phospho-L-histidine.</text>
        <dbReference type="EC" id="2.7.13.3"/>
    </reaction>
</comment>
<dbReference type="GO" id="GO:0000155">
    <property type="term" value="F:phosphorelay sensor kinase activity"/>
    <property type="evidence" value="ECO:0007669"/>
    <property type="project" value="InterPro"/>
</dbReference>
<dbReference type="Gene3D" id="1.10.287.560">
    <property type="entry name" value="Histidine kinase CheA-like, homodimeric domain"/>
    <property type="match status" value="1"/>
</dbReference>
<feature type="domain" description="Histidine kinase" evidence="9">
    <location>
        <begin position="558"/>
        <end position="824"/>
    </location>
</feature>
<dbReference type="InterPro" id="IPR001789">
    <property type="entry name" value="Sig_transdc_resp-reg_receiver"/>
</dbReference>
<dbReference type="EMBL" id="CP061800">
    <property type="protein sequence ID" value="QTA86804.1"/>
    <property type="molecule type" value="Genomic_DNA"/>
</dbReference>
<dbReference type="Pfam" id="PF00072">
    <property type="entry name" value="Response_reg"/>
    <property type="match status" value="1"/>
</dbReference>
<keyword evidence="3 7" id="KW-0597">Phosphoprotein</keyword>
<dbReference type="FunFam" id="3.30.565.10:FF:000016">
    <property type="entry name" value="Chemotaxis protein CheA, putative"/>
    <property type="match status" value="1"/>
</dbReference>
<dbReference type="AlphaFoldDB" id="A0A975GML2"/>
<evidence type="ECO:0000256" key="5">
    <source>
        <dbReference type="ARBA" id="ARBA00022777"/>
    </source>
</evidence>
<feature type="domain" description="Response regulatory" evidence="10">
    <location>
        <begin position="996"/>
        <end position="1112"/>
    </location>
</feature>
<dbReference type="SUPFAM" id="SSF52172">
    <property type="entry name" value="CheY-like"/>
    <property type="match status" value="1"/>
</dbReference>
<dbReference type="EC" id="2.7.13.3" evidence="2"/>
<dbReference type="PROSITE" id="PS50894">
    <property type="entry name" value="HPT"/>
    <property type="match status" value="2"/>
</dbReference>
<evidence type="ECO:0000256" key="6">
    <source>
        <dbReference type="PROSITE-ProRule" id="PRU00110"/>
    </source>
</evidence>
<dbReference type="InterPro" id="IPR051315">
    <property type="entry name" value="Bact_Chemotaxis_CheA"/>
</dbReference>
<feature type="modified residue" description="Phosphohistidine" evidence="6">
    <location>
        <position position="90"/>
    </location>
</feature>
<dbReference type="InterPro" id="IPR008207">
    <property type="entry name" value="Sig_transdc_His_kin_Hpt_dom"/>
</dbReference>
<feature type="modified residue" description="Phosphohistidine" evidence="6">
    <location>
        <position position="359"/>
    </location>
</feature>
<dbReference type="InterPro" id="IPR037006">
    <property type="entry name" value="CheA-like_homodim_sf"/>
</dbReference>
<dbReference type="PROSITE" id="PS50851">
    <property type="entry name" value="CHEW"/>
    <property type="match status" value="1"/>
</dbReference>
<evidence type="ECO:0000256" key="4">
    <source>
        <dbReference type="ARBA" id="ARBA00022679"/>
    </source>
</evidence>
<dbReference type="Gene3D" id="2.30.30.40">
    <property type="entry name" value="SH3 Domains"/>
    <property type="match status" value="1"/>
</dbReference>
<keyword evidence="14" id="KW-1185">Reference proteome</keyword>
<dbReference type="InterPro" id="IPR004105">
    <property type="entry name" value="CheA-like_dim"/>
</dbReference>
<dbReference type="Pfam" id="PF01584">
    <property type="entry name" value="CheW"/>
    <property type="match status" value="1"/>
</dbReference>
<feature type="modified residue" description="4-aspartylphosphate" evidence="7">
    <location>
        <position position="1045"/>
    </location>
</feature>
<dbReference type="InterPro" id="IPR003594">
    <property type="entry name" value="HATPase_dom"/>
</dbReference>
<evidence type="ECO:0000259" key="9">
    <source>
        <dbReference type="PROSITE" id="PS50109"/>
    </source>
</evidence>
<evidence type="ECO:0000256" key="7">
    <source>
        <dbReference type="PROSITE-ProRule" id="PRU00169"/>
    </source>
</evidence>
<dbReference type="SUPFAM" id="SSF55874">
    <property type="entry name" value="ATPase domain of HSP90 chaperone/DNA topoisomerase II/histidine kinase"/>
    <property type="match status" value="1"/>
</dbReference>
<dbReference type="GO" id="GO:0005524">
    <property type="term" value="F:ATP binding"/>
    <property type="evidence" value="ECO:0007669"/>
    <property type="project" value="UniProtKB-KW"/>
</dbReference>